<evidence type="ECO:0000256" key="9">
    <source>
        <dbReference type="ARBA" id="ARBA00023180"/>
    </source>
</evidence>
<dbReference type="Pfam" id="PF00129">
    <property type="entry name" value="MHC_I"/>
    <property type="match status" value="1"/>
</dbReference>
<evidence type="ECO:0000256" key="1">
    <source>
        <dbReference type="ARBA" id="ARBA00004479"/>
    </source>
</evidence>
<sequence length="215" mass="24626">MEALQEVGRAQLERTGDYKTFGDPALSLTLLSLPFLSLPQPFCPPTLQDFQKMLLCLSAAPLFHLWFLFHYLTFHFLLPPLPPRLLSFLPDLKWGPAVPHSTSSHSLKYFSTTIGDANQGMSQFVTLGFVDSQVFLHYDLNSQKMQPRVSWVEKAGKEDPQYWSRKTHRERGHEEVFRNHLETLRTLYNQSEGDLTWWNPLPALSSPPLKTSASP</sequence>
<keyword evidence="5" id="KW-0391">Immunity</keyword>
<protein>
    <recommendedName>
        <fullName evidence="11">MHC class I-like antigen recognition-like domain-containing protein</fullName>
    </recommendedName>
</protein>
<evidence type="ECO:0000256" key="5">
    <source>
        <dbReference type="ARBA" id="ARBA00022859"/>
    </source>
</evidence>
<dbReference type="GO" id="GO:0005615">
    <property type="term" value="C:extracellular space"/>
    <property type="evidence" value="ECO:0007669"/>
    <property type="project" value="TreeGrafter"/>
</dbReference>
<accession>A0A8C5S932</accession>
<evidence type="ECO:0000259" key="11">
    <source>
        <dbReference type="Pfam" id="PF00129"/>
    </source>
</evidence>
<evidence type="ECO:0000256" key="8">
    <source>
        <dbReference type="ARBA" id="ARBA00023157"/>
    </source>
</evidence>
<dbReference type="GeneTree" id="ENSGT01000000216594"/>
<keyword evidence="2" id="KW-0490">MHC I</keyword>
<evidence type="ECO:0000256" key="10">
    <source>
        <dbReference type="SAM" id="Phobius"/>
    </source>
</evidence>
<feature type="domain" description="MHC class I-like antigen recognition-like" evidence="11">
    <location>
        <begin position="104"/>
        <end position="193"/>
    </location>
</feature>
<evidence type="ECO:0000256" key="7">
    <source>
        <dbReference type="ARBA" id="ARBA00023136"/>
    </source>
</evidence>
<keyword evidence="9" id="KW-0325">Glycoprotein</keyword>
<dbReference type="InterPro" id="IPR037055">
    <property type="entry name" value="MHC_I-like_Ag-recog_sf"/>
</dbReference>
<organism evidence="12 13">
    <name type="scientific">Laticauda laticaudata</name>
    <name type="common">Blue-ringed sea krait</name>
    <name type="synonym">Blue-lipped sea krait</name>
    <dbReference type="NCBI Taxonomy" id="8630"/>
    <lineage>
        <taxon>Eukaryota</taxon>
        <taxon>Metazoa</taxon>
        <taxon>Chordata</taxon>
        <taxon>Craniata</taxon>
        <taxon>Vertebrata</taxon>
        <taxon>Euteleostomi</taxon>
        <taxon>Lepidosauria</taxon>
        <taxon>Squamata</taxon>
        <taxon>Bifurcata</taxon>
        <taxon>Unidentata</taxon>
        <taxon>Episquamata</taxon>
        <taxon>Toxicofera</taxon>
        <taxon>Serpentes</taxon>
        <taxon>Colubroidea</taxon>
        <taxon>Elapidae</taxon>
        <taxon>Laticaudinae</taxon>
        <taxon>Laticauda</taxon>
    </lineage>
</organism>
<keyword evidence="4" id="KW-0732">Signal</keyword>
<evidence type="ECO:0000256" key="3">
    <source>
        <dbReference type="ARBA" id="ARBA00022692"/>
    </source>
</evidence>
<evidence type="ECO:0000256" key="4">
    <source>
        <dbReference type="ARBA" id="ARBA00022729"/>
    </source>
</evidence>
<evidence type="ECO:0000256" key="6">
    <source>
        <dbReference type="ARBA" id="ARBA00022989"/>
    </source>
</evidence>
<dbReference type="AlphaFoldDB" id="A0A8C5S932"/>
<dbReference type="GO" id="GO:0006955">
    <property type="term" value="P:immune response"/>
    <property type="evidence" value="ECO:0007669"/>
    <property type="project" value="TreeGrafter"/>
</dbReference>
<dbReference type="Proteomes" id="UP000694406">
    <property type="component" value="Unplaced"/>
</dbReference>
<evidence type="ECO:0000313" key="12">
    <source>
        <dbReference type="Ensembl" id="ENSLLTP00000014090.1"/>
    </source>
</evidence>
<reference evidence="12" key="2">
    <citation type="submission" date="2025-09" db="UniProtKB">
        <authorList>
            <consortium name="Ensembl"/>
        </authorList>
    </citation>
    <scope>IDENTIFICATION</scope>
</reference>
<dbReference type="PANTHER" id="PTHR16675:SF242">
    <property type="entry name" value="MAJOR HISTOCOMPATIBILITY COMPLEX CLASS I-RELATED GENE PROTEIN"/>
    <property type="match status" value="1"/>
</dbReference>
<dbReference type="InterPro" id="IPR050208">
    <property type="entry name" value="MHC_class-I_related"/>
</dbReference>
<keyword evidence="13" id="KW-1185">Reference proteome</keyword>
<reference evidence="12" key="1">
    <citation type="submission" date="2025-08" db="UniProtKB">
        <authorList>
            <consortium name="Ensembl"/>
        </authorList>
    </citation>
    <scope>IDENTIFICATION</scope>
</reference>
<dbReference type="GO" id="GO:0002474">
    <property type="term" value="P:antigen processing and presentation of peptide antigen via MHC class I"/>
    <property type="evidence" value="ECO:0007669"/>
    <property type="project" value="UniProtKB-KW"/>
</dbReference>
<dbReference type="Gene3D" id="3.30.500.10">
    <property type="entry name" value="MHC class I-like antigen recognition-like"/>
    <property type="match status" value="1"/>
</dbReference>
<proteinExistence type="predicted"/>
<evidence type="ECO:0000313" key="13">
    <source>
        <dbReference type="Proteomes" id="UP000694406"/>
    </source>
</evidence>
<dbReference type="Ensembl" id="ENSLLTT00000014644.1">
    <property type="protein sequence ID" value="ENSLLTP00000014090.1"/>
    <property type="gene ID" value="ENSLLTG00000010793.1"/>
</dbReference>
<keyword evidence="3 10" id="KW-0812">Transmembrane</keyword>
<dbReference type="GO" id="GO:0042612">
    <property type="term" value="C:MHC class I protein complex"/>
    <property type="evidence" value="ECO:0007669"/>
    <property type="project" value="UniProtKB-KW"/>
</dbReference>
<dbReference type="InterPro" id="IPR011161">
    <property type="entry name" value="MHC_I-like_Ag-recog"/>
</dbReference>
<keyword evidence="8" id="KW-1015">Disulfide bond</keyword>
<comment type="subcellular location">
    <subcellularLocation>
        <location evidence="1">Membrane</location>
        <topology evidence="1">Single-pass type I membrane protein</topology>
    </subcellularLocation>
</comment>
<keyword evidence="6 10" id="KW-1133">Transmembrane helix</keyword>
<dbReference type="SUPFAM" id="SSF54452">
    <property type="entry name" value="MHC antigen-recognition domain"/>
    <property type="match status" value="1"/>
</dbReference>
<feature type="transmembrane region" description="Helical" evidence="10">
    <location>
        <begin position="54"/>
        <end position="78"/>
    </location>
</feature>
<name>A0A8C5S932_LATLA</name>
<dbReference type="InterPro" id="IPR011162">
    <property type="entry name" value="MHC_I/II-like_Ag-recog"/>
</dbReference>
<evidence type="ECO:0000256" key="2">
    <source>
        <dbReference type="ARBA" id="ARBA00022451"/>
    </source>
</evidence>
<dbReference type="GO" id="GO:0009897">
    <property type="term" value="C:external side of plasma membrane"/>
    <property type="evidence" value="ECO:0007669"/>
    <property type="project" value="TreeGrafter"/>
</dbReference>
<dbReference type="PANTHER" id="PTHR16675">
    <property type="entry name" value="MHC CLASS I-RELATED"/>
    <property type="match status" value="1"/>
</dbReference>
<keyword evidence="7 10" id="KW-0472">Membrane</keyword>